<feature type="transmembrane region" description="Helical" evidence="1">
    <location>
        <begin position="182"/>
        <end position="202"/>
    </location>
</feature>
<keyword evidence="1" id="KW-1133">Transmembrane helix</keyword>
<name>A0A1D3PBL6_PLAMA</name>
<dbReference type="EMBL" id="LT594630">
    <property type="protein sequence ID" value="SCN12550.1"/>
    <property type="molecule type" value="Genomic_DNA"/>
</dbReference>
<dbReference type="AlphaFoldDB" id="A0A1D3PBL6"/>
<dbReference type="KEGG" id="pmal:PMUG01_09011700"/>
<accession>A0A1D3PBL6</accession>
<reference evidence="2 3" key="1">
    <citation type="submission" date="2016-06" db="EMBL/GenBank/DDBJ databases">
        <authorList>
            <consortium name="Pathogen Informatics"/>
        </authorList>
    </citation>
    <scope>NUCLEOTIDE SEQUENCE [LARGE SCALE GENOMIC DNA]</scope>
</reference>
<protein>
    <recommendedName>
        <fullName evidence="4">Pv-fam-d protein</fullName>
    </recommendedName>
</protein>
<dbReference type="GeneID" id="39868644"/>
<evidence type="ECO:0000313" key="3">
    <source>
        <dbReference type="Proteomes" id="UP000219813"/>
    </source>
</evidence>
<sequence length="233" mass="26920">MENISKFSFIKTFSFSFLIWMFQYSYEANYRISNNIKINQNNSSDKKLSRLLYEKIYKDFEHSDLNLNDKFQKNHKNLLDSLNPSSNFDSSNDSLNSSHIFDGSNYSLNSDDYIETVNGQFKGKPFPMKKYKPERKDDSHGILSCLKKLDSQYEREVRKLLGVEGTKINEFTGKPLESVKKVAFKVFAPIVLSIFIAFSIMFKSLSNSTGLLISLALLILSSIYFIIKLDKNK</sequence>
<dbReference type="Proteomes" id="UP000219813">
    <property type="component" value="Chromosome 9"/>
</dbReference>
<keyword evidence="1" id="KW-0472">Membrane</keyword>
<gene>
    <name evidence="2" type="primary">PmUG01_09011700</name>
    <name evidence="2" type="ORF">PMUG01_09011700</name>
</gene>
<keyword evidence="1" id="KW-0812">Transmembrane</keyword>
<dbReference type="RefSeq" id="XP_028861454.1">
    <property type="nucleotide sequence ID" value="XM_029004802.1"/>
</dbReference>
<evidence type="ECO:0000313" key="2">
    <source>
        <dbReference type="EMBL" id="SCN12550.1"/>
    </source>
</evidence>
<evidence type="ECO:0008006" key="4">
    <source>
        <dbReference type="Google" id="ProtNLM"/>
    </source>
</evidence>
<evidence type="ECO:0000256" key="1">
    <source>
        <dbReference type="SAM" id="Phobius"/>
    </source>
</evidence>
<dbReference type="VEuPathDB" id="PlasmoDB:PmUG01_09011700"/>
<feature type="transmembrane region" description="Helical" evidence="1">
    <location>
        <begin position="208"/>
        <end position="227"/>
    </location>
</feature>
<organism evidence="2 3">
    <name type="scientific">Plasmodium malariae</name>
    <dbReference type="NCBI Taxonomy" id="5858"/>
    <lineage>
        <taxon>Eukaryota</taxon>
        <taxon>Sar</taxon>
        <taxon>Alveolata</taxon>
        <taxon>Apicomplexa</taxon>
        <taxon>Aconoidasida</taxon>
        <taxon>Haemosporida</taxon>
        <taxon>Plasmodiidae</taxon>
        <taxon>Plasmodium</taxon>
        <taxon>Plasmodium (Plasmodium)</taxon>
    </lineage>
</organism>
<keyword evidence="3" id="KW-1185">Reference proteome</keyword>
<proteinExistence type="predicted"/>